<dbReference type="InterPro" id="IPR042197">
    <property type="entry name" value="Apaf_helical"/>
</dbReference>
<dbReference type="FunFam" id="3.40.50.300:FF:001091">
    <property type="entry name" value="Probable disease resistance protein At1g61300"/>
    <property type="match status" value="1"/>
</dbReference>
<reference evidence="4" key="1">
    <citation type="submission" date="2019-09" db="EMBL/GenBank/DDBJ databases">
        <title>Draft genome information of white flower Hibiscus syriacus.</title>
        <authorList>
            <person name="Kim Y.-M."/>
        </authorList>
    </citation>
    <scope>NUCLEOTIDE SEQUENCE [LARGE SCALE GENOMIC DNA]</scope>
    <source>
        <strain evidence="4">YM2019G1</strain>
    </source>
</reference>
<dbReference type="SUPFAM" id="SSF52540">
    <property type="entry name" value="P-loop containing nucleoside triphosphate hydrolases"/>
    <property type="match status" value="1"/>
</dbReference>
<evidence type="ECO:0000259" key="3">
    <source>
        <dbReference type="Pfam" id="PF00931"/>
    </source>
</evidence>
<dbReference type="PANTHER" id="PTHR23155">
    <property type="entry name" value="DISEASE RESISTANCE PROTEIN RP"/>
    <property type="match status" value="1"/>
</dbReference>
<dbReference type="PRINTS" id="PR00364">
    <property type="entry name" value="DISEASERSIST"/>
</dbReference>
<keyword evidence="5" id="KW-1185">Reference proteome</keyword>
<dbReference type="Proteomes" id="UP000436088">
    <property type="component" value="Unassembled WGS sequence"/>
</dbReference>
<dbReference type="InterPro" id="IPR027417">
    <property type="entry name" value="P-loop_NTPase"/>
</dbReference>
<dbReference type="Gene3D" id="3.40.50.300">
    <property type="entry name" value="P-loop containing nucleotide triphosphate hydrolases"/>
    <property type="match status" value="1"/>
</dbReference>
<dbReference type="AlphaFoldDB" id="A0A6A2YZ33"/>
<dbReference type="InterPro" id="IPR044974">
    <property type="entry name" value="Disease_R_plants"/>
</dbReference>
<comment type="caution">
    <text evidence="4">The sequence shown here is derived from an EMBL/GenBank/DDBJ whole genome shotgun (WGS) entry which is preliminary data.</text>
</comment>
<proteinExistence type="predicted"/>
<name>A0A6A2YZ33_HIBSY</name>
<keyword evidence="2" id="KW-0611">Plant defense</keyword>
<keyword evidence="1" id="KW-0677">Repeat</keyword>
<dbReference type="EMBL" id="VEPZ02001236">
    <property type="protein sequence ID" value="KAE8684716.1"/>
    <property type="molecule type" value="Genomic_DNA"/>
</dbReference>
<accession>A0A6A2YZ33</accession>
<dbReference type="PANTHER" id="PTHR23155:SF1205">
    <property type="entry name" value="DISEASE RESISTANCE PROTEIN RPM1"/>
    <property type="match status" value="1"/>
</dbReference>
<protein>
    <recommendedName>
        <fullName evidence="3">NB-ARC domain-containing protein</fullName>
    </recommendedName>
</protein>
<evidence type="ECO:0000256" key="2">
    <source>
        <dbReference type="ARBA" id="ARBA00022821"/>
    </source>
</evidence>
<dbReference type="Pfam" id="PF00931">
    <property type="entry name" value="NB-ARC"/>
    <property type="match status" value="1"/>
</dbReference>
<evidence type="ECO:0000313" key="4">
    <source>
        <dbReference type="EMBL" id="KAE8684716.1"/>
    </source>
</evidence>
<evidence type="ECO:0000313" key="5">
    <source>
        <dbReference type="Proteomes" id="UP000436088"/>
    </source>
</evidence>
<organism evidence="4 5">
    <name type="scientific">Hibiscus syriacus</name>
    <name type="common">Rose of Sharon</name>
    <dbReference type="NCBI Taxonomy" id="106335"/>
    <lineage>
        <taxon>Eukaryota</taxon>
        <taxon>Viridiplantae</taxon>
        <taxon>Streptophyta</taxon>
        <taxon>Embryophyta</taxon>
        <taxon>Tracheophyta</taxon>
        <taxon>Spermatophyta</taxon>
        <taxon>Magnoliopsida</taxon>
        <taxon>eudicotyledons</taxon>
        <taxon>Gunneridae</taxon>
        <taxon>Pentapetalae</taxon>
        <taxon>rosids</taxon>
        <taxon>malvids</taxon>
        <taxon>Malvales</taxon>
        <taxon>Malvaceae</taxon>
        <taxon>Malvoideae</taxon>
        <taxon>Hibiscus</taxon>
    </lineage>
</organism>
<gene>
    <name evidence="4" type="ORF">F3Y22_tig00111105pilonHSYRG00293</name>
</gene>
<dbReference type="GO" id="GO:0098542">
    <property type="term" value="P:defense response to other organism"/>
    <property type="evidence" value="ECO:0007669"/>
    <property type="project" value="TreeGrafter"/>
</dbReference>
<evidence type="ECO:0000256" key="1">
    <source>
        <dbReference type="ARBA" id="ARBA00022737"/>
    </source>
</evidence>
<sequence length="332" mass="38454">MSTKISNAFLRRYLNVIDDVWSTNFWQDISIAIPDSGCHHNWLKNLSESSLFFNDDDLVGINKAQRRLLGWLMDQELQMTVISMVGMGGLGKTSLVANTFNKQAVKQHFDCCVWIAVSQQYVVKELFKSMISELYDKSKETFDTAINVDSMSYGDLVETLLKFLQPRRYLIVIDDVWSTNFWQDSSIALPANTNGSRILLTTRREDVASFEFVIAKHILPLKPLPVYESWALFCKKGFVAKCEGLPLAIVALGGLIASKNSMAKWNGMYENLNWELTENETFEWLKYISLLSYHDLYYRLKQCFLFCSIFPEDCVIKRKRLIRIWMPNHLEE</sequence>
<dbReference type="GO" id="GO:0043531">
    <property type="term" value="F:ADP binding"/>
    <property type="evidence" value="ECO:0007669"/>
    <property type="project" value="InterPro"/>
</dbReference>
<dbReference type="InterPro" id="IPR036388">
    <property type="entry name" value="WH-like_DNA-bd_sf"/>
</dbReference>
<dbReference type="InterPro" id="IPR002182">
    <property type="entry name" value="NB-ARC"/>
</dbReference>
<dbReference type="Gene3D" id="1.10.8.430">
    <property type="entry name" value="Helical domain of apoptotic protease-activating factors"/>
    <property type="match status" value="1"/>
</dbReference>
<feature type="domain" description="NB-ARC" evidence="3">
    <location>
        <begin position="64"/>
        <end position="241"/>
    </location>
</feature>
<dbReference type="Gene3D" id="1.10.10.10">
    <property type="entry name" value="Winged helix-like DNA-binding domain superfamily/Winged helix DNA-binding domain"/>
    <property type="match status" value="1"/>
</dbReference>